<dbReference type="Proteomes" id="UP001143400">
    <property type="component" value="Unassembled WGS sequence"/>
</dbReference>
<sequence>MASRETKRRAGGRRERRLGPFMLRLALAAATLPFATTSIARQDAFGLSSGRARGEEGDRALYLAAGHRRAADLVSLEAADLFASGRGPELSVDPLGGGEYLLLRGAEEPKAEVVAAAVKGQGPEAFLDRTVKGDRSAILPPPEPTAPTVAAMVESGEAFVTLPAIGALLHPDRRGVLSVLPLVGDGRRAAPTIILPPRPNHAELSAKVADAAPKDEGLDEDGAYSTVQDVGAVTRVPMTRREAGANHDGSTPSVAFLSGGHIPRTTTPETEPPMAVAAMPVAPTKGDAGHLAKVDARADDAPLGKGPLSEAETAALRGGLDGVIQTRISRRLFIPEAQLASSEKCLAEAIYFEARGEPVEGQYAVAQVVMNRARSGYYPNSVCGVVYQNKAWRNACQFSFACDRIPDRVNNVYAWRLATRIARDVTEGGAWLPEVGSSTHYHATYVRPRWIRDMVKLDKIGRHIFYRVRWHAPQPGDA</sequence>
<dbReference type="EMBL" id="BSFF01000003">
    <property type="protein sequence ID" value="GLK56332.1"/>
    <property type="molecule type" value="Genomic_DNA"/>
</dbReference>
<proteinExistence type="predicted"/>
<dbReference type="Gene3D" id="1.10.10.2520">
    <property type="entry name" value="Cell wall hydrolase SleB, domain 1"/>
    <property type="match status" value="1"/>
</dbReference>
<evidence type="ECO:0000259" key="1">
    <source>
        <dbReference type="Pfam" id="PF07486"/>
    </source>
</evidence>
<evidence type="ECO:0000313" key="4">
    <source>
        <dbReference type="Proteomes" id="UP000758856"/>
    </source>
</evidence>
<dbReference type="AlphaFoldDB" id="A0A9W6IVE2"/>
<organism evidence="2 5">
    <name type="scientific">Methylopila capsulata</name>
    <dbReference type="NCBI Taxonomy" id="61654"/>
    <lineage>
        <taxon>Bacteria</taxon>
        <taxon>Pseudomonadati</taxon>
        <taxon>Pseudomonadota</taxon>
        <taxon>Alphaproteobacteria</taxon>
        <taxon>Hyphomicrobiales</taxon>
        <taxon>Methylopilaceae</taxon>
        <taxon>Methylopila</taxon>
    </lineage>
</organism>
<dbReference type="Proteomes" id="UP000758856">
    <property type="component" value="Unassembled WGS sequence"/>
</dbReference>
<dbReference type="RefSeq" id="WP_246482478.1">
    <property type="nucleotide sequence ID" value="NZ_BSFF01000003.1"/>
</dbReference>
<name>A0A9W6IVE2_9HYPH</name>
<dbReference type="EMBL" id="JAFBCY010000003">
    <property type="protein sequence ID" value="MBM7852126.1"/>
    <property type="molecule type" value="Genomic_DNA"/>
</dbReference>
<dbReference type="InterPro" id="IPR011105">
    <property type="entry name" value="Cell_wall_hydrolase_SleB"/>
</dbReference>
<keyword evidence="4" id="KW-1185">Reference proteome</keyword>
<reference evidence="3 4" key="2">
    <citation type="submission" date="2021-01" db="EMBL/GenBank/DDBJ databases">
        <title>Genomic Encyclopedia of Type Strains, Phase IV (KMG-IV): sequencing the most valuable type-strain genomes for metagenomic binning, comparative biology and taxonomic classification.</title>
        <authorList>
            <person name="Goeker M."/>
        </authorList>
    </citation>
    <scope>NUCLEOTIDE SEQUENCE [LARGE SCALE GENOMIC DNA]</scope>
    <source>
        <strain evidence="3 4">DSM 6130</strain>
    </source>
</reference>
<protein>
    <recommendedName>
        <fullName evidence="1">Cell wall hydrolase SleB domain-containing protein</fullName>
    </recommendedName>
</protein>
<feature type="domain" description="Cell wall hydrolase SleB" evidence="1">
    <location>
        <begin position="356"/>
        <end position="466"/>
    </location>
</feature>
<accession>A0A9W6IVE2</accession>
<evidence type="ECO:0000313" key="5">
    <source>
        <dbReference type="Proteomes" id="UP001143400"/>
    </source>
</evidence>
<evidence type="ECO:0000313" key="3">
    <source>
        <dbReference type="EMBL" id="MBM7852126.1"/>
    </source>
</evidence>
<dbReference type="InterPro" id="IPR042047">
    <property type="entry name" value="SleB_dom1"/>
</dbReference>
<dbReference type="Pfam" id="PF07486">
    <property type="entry name" value="Hydrolase_2"/>
    <property type="match status" value="1"/>
</dbReference>
<reference evidence="2" key="1">
    <citation type="journal article" date="2014" name="Int. J. Syst. Evol. Microbiol.">
        <title>Complete genome sequence of Corynebacterium casei LMG S-19264T (=DSM 44701T), isolated from a smear-ripened cheese.</title>
        <authorList>
            <consortium name="US DOE Joint Genome Institute (JGI-PGF)"/>
            <person name="Walter F."/>
            <person name="Albersmeier A."/>
            <person name="Kalinowski J."/>
            <person name="Ruckert C."/>
        </authorList>
    </citation>
    <scope>NUCLEOTIDE SEQUENCE</scope>
    <source>
        <strain evidence="2">VKM B-1606</strain>
    </source>
</reference>
<reference evidence="2" key="3">
    <citation type="submission" date="2023-01" db="EMBL/GenBank/DDBJ databases">
        <authorList>
            <person name="Sun Q."/>
            <person name="Evtushenko L."/>
        </authorList>
    </citation>
    <scope>NUCLEOTIDE SEQUENCE</scope>
    <source>
        <strain evidence="2">VKM B-1606</strain>
    </source>
</reference>
<dbReference type="GO" id="GO:0016787">
    <property type="term" value="F:hydrolase activity"/>
    <property type="evidence" value="ECO:0007669"/>
    <property type="project" value="InterPro"/>
</dbReference>
<gene>
    <name evidence="2" type="ORF">GCM10008170_23510</name>
    <name evidence="3" type="ORF">JOD31_002368</name>
</gene>
<comment type="caution">
    <text evidence="2">The sequence shown here is derived from an EMBL/GenBank/DDBJ whole genome shotgun (WGS) entry which is preliminary data.</text>
</comment>
<evidence type="ECO:0000313" key="2">
    <source>
        <dbReference type="EMBL" id="GLK56332.1"/>
    </source>
</evidence>